<sequence>MSSTLLILLTALVLWGFWRLRQQEEWARVCAARLCRQQQVQLLEVALQTRRLTRQGLLHVYVMDFSLAPQDRYQAQFVMRGRQLLNVTWPVMREQAP</sequence>
<dbReference type="Proteomes" id="UP000006755">
    <property type="component" value="Unassembled WGS sequence"/>
</dbReference>
<comment type="caution">
    <text evidence="1">The sequence shown here is derived from an EMBL/GenBank/DDBJ whole genome shotgun (WGS) entry which is preliminary data.</text>
</comment>
<dbReference type="STRING" id="745411.B3C1_09558"/>
<dbReference type="RefSeq" id="WP_008484486.1">
    <property type="nucleotide sequence ID" value="NZ_AMRI01000011.1"/>
</dbReference>
<protein>
    <recommendedName>
        <fullName evidence="3">DUF3301 domain-containing protein</fullName>
    </recommendedName>
</protein>
<reference evidence="1 2" key="1">
    <citation type="journal article" date="2012" name="J. Bacteriol.">
        <title>Genome Sequence of Gallaecimonas xiamenensis Type Strain 3-C-1.</title>
        <authorList>
            <person name="Lai Q."/>
            <person name="Wang L."/>
            <person name="Wang W."/>
            <person name="Shao Z."/>
        </authorList>
    </citation>
    <scope>NUCLEOTIDE SEQUENCE [LARGE SCALE GENOMIC DNA]</scope>
    <source>
        <strain evidence="1 2">3-C-1</strain>
    </source>
</reference>
<proteinExistence type="predicted"/>
<name>K2K9S5_9GAMM</name>
<gene>
    <name evidence="1" type="ORF">B3C1_09558</name>
</gene>
<organism evidence="1 2">
    <name type="scientific">Gallaecimonas xiamenensis 3-C-1</name>
    <dbReference type="NCBI Taxonomy" id="745411"/>
    <lineage>
        <taxon>Bacteria</taxon>
        <taxon>Pseudomonadati</taxon>
        <taxon>Pseudomonadota</taxon>
        <taxon>Gammaproteobacteria</taxon>
        <taxon>Enterobacterales</taxon>
        <taxon>Gallaecimonadaceae</taxon>
        <taxon>Gallaecimonas</taxon>
    </lineage>
</organism>
<dbReference type="InterPro" id="IPR021732">
    <property type="entry name" value="DUF3301"/>
</dbReference>
<evidence type="ECO:0000313" key="2">
    <source>
        <dbReference type="Proteomes" id="UP000006755"/>
    </source>
</evidence>
<dbReference type="EMBL" id="AMRI01000011">
    <property type="protein sequence ID" value="EKE74055.1"/>
    <property type="molecule type" value="Genomic_DNA"/>
</dbReference>
<dbReference type="Pfam" id="PF11743">
    <property type="entry name" value="DUF3301"/>
    <property type="match status" value="1"/>
</dbReference>
<dbReference type="OrthoDB" id="5959530at2"/>
<dbReference type="AlphaFoldDB" id="K2K9S5"/>
<evidence type="ECO:0000313" key="1">
    <source>
        <dbReference type="EMBL" id="EKE74055.1"/>
    </source>
</evidence>
<keyword evidence="2" id="KW-1185">Reference proteome</keyword>
<evidence type="ECO:0008006" key="3">
    <source>
        <dbReference type="Google" id="ProtNLM"/>
    </source>
</evidence>
<accession>K2K9S5</accession>